<dbReference type="KEGG" id="uvi:66061775"/>
<dbReference type="HOGENOM" id="CLU_054974_0_2_1"/>
<dbReference type="SUPFAM" id="SSF52317">
    <property type="entry name" value="Class I glutamine amidotransferase-like"/>
    <property type="match status" value="1"/>
</dbReference>
<dbReference type="PROSITE" id="PS51273">
    <property type="entry name" value="GATASE_TYPE_1"/>
    <property type="match status" value="1"/>
</dbReference>
<dbReference type="Proteomes" id="UP000027002">
    <property type="component" value="Chromosome 1"/>
</dbReference>
<dbReference type="Proteomes" id="UP000054053">
    <property type="component" value="Unassembled WGS sequence"/>
</dbReference>
<reference evidence="3" key="3">
    <citation type="submission" date="2020-03" db="EMBL/GenBank/DDBJ databases">
        <title>A mixture of massive structural variations and highly conserved coding sequences in Ustilaginoidea virens genome.</title>
        <authorList>
            <person name="Zhang K."/>
            <person name="Zhao Z."/>
            <person name="Zhang Z."/>
            <person name="Li Y."/>
            <person name="Hsiang T."/>
            <person name="Sun W."/>
        </authorList>
    </citation>
    <scope>NUCLEOTIDE SEQUENCE</scope>
    <source>
        <strain evidence="3">UV-8b</strain>
    </source>
</reference>
<accession>A0A063BRV8</accession>
<dbReference type="Pfam" id="PF00117">
    <property type="entry name" value="GATase"/>
    <property type="match status" value="1"/>
</dbReference>
<dbReference type="EMBL" id="BBTG02000047">
    <property type="protein sequence ID" value="GAO17959.1"/>
    <property type="molecule type" value="Genomic_DNA"/>
</dbReference>
<dbReference type="InterPro" id="IPR017926">
    <property type="entry name" value="GATASE"/>
</dbReference>
<sequence length="258" mass="28491">MGSDDASDRRPLRLAILECDTPQPQTRHRFGGYAGVFKALLASAAQTLSPPRDLDAILTTSAHDVVNDLRSYPDLDNVDALLLTGSRHTAFDNDPWILRLVDFTRRAIQSGRVRVVGVCFGHQIVGRAVGAGVGKSDKGWEIAVTEVDLTDKGKELFGLDKLRIHQMHRDVVQTFPSDAIPLGSNAFCPVQAMYLPGRYLTVQGHPEFTEEIISEILFNRHTVGVFSDQVYTEGMKRAPIPHDGVAVGKAFLKFIRQE</sequence>
<reference evidence="5" key="2">
    <citation type="journal article" date="2016" name="Genome Announc.">
        <title>Genome sequence of Ustilaginoidea virens IPU010, a rice pathogenic fungus causing false smut.</title>
        <authorList>
            <person name="Kumagai T."/>
            <person name="Ishii T."/>
            <person name="Terai G."/>
            <person name="Umemura M."/>
            <person name="Machida M."/>
            <person name="Asai K."/>
        </authorList>
    </citation>
    <scope>NUCLEOTIDE SEQUENCE [LARGE SCALE GENOMIC DNA]</scope>
    <source>
        <strain evidence="5">IPU010</strain>
    </source>
</reference>
<dbReference type="RefSeq" id="XP_042994429.1">
    <property type="nucleotide sequence ID" value="XM_043138495.1"/>
</dbReference>
<name>A0A063BRV8_USTVR</name>
<reference evidence="2" key="1">
    <citation type="journal article" date="2016" name="Genome Announc.">
        <title>Genome Sequence of Ustilaginoidea virens IPU010, a Rice Pathogenic Fungus Causing False Smut.</title>
        <authorList>
            <person name="Kumagai T."/>
            <person name="Ishii T."/>
            <person name="Terai G."/>
            <person name="Umemura M."/>
            <person name="Machida M."/>
            <person name="Asai K."/>
        </authorList>
    </citation>
    <scope>NUCLEOTIDE SEQUENCE [LARGE SCALE GENOMIC DNA]</scope>
    <source>
        <strain evidence="2">IPU010</strain>
    </source>
</reference>
<dbReference type="AlphaFoldDB" id="A0A063BRV8"/>
<dbReference type="Gene3D" id="3.40.50.880">
    <property type="match status" value="1"/>
</dbReference>
<evidence type="ECO:0000313" key="5">
    <source>
        <dbReference type="Proteomes" id="UP000054053"/>
    </source>
</evidence>
<dbReference type="GeneID" id="66061775"/>
<dbReference type="GO" id="GO:0005634">
    <property type="term" value="C:nucleus"/>
    <property type="evidence" value="ECO:0007669"/>
    <property type="project" value="TreeGrafter"/>
</dbReference>
<dbReference type="CDD" id="cd01741">
    <property type="entry name" value="GATase1_1"/>
    <property type="match status" value="1"/>
</dbReference>
<organism evidence="2 5">
    <name type="scientific">Ustilaginoidea virens</name>
    <name type="common">Rice false smut fungus</name>
    <name type="synonym">Villosiclava virens</name>
    <dbReference type="NCBI Taxonomy" id="1159556"/>
    <lineage>
        <taxon>Eukaryota</taxon>
        <taxon>Fungi</taxon>
        <taxon>Dikarya</taxon>
        <taxon>Ascomycota</taxon>
        <taxon>Pezizomycotina</taxon>
        <taxon>Sordariomycetes</taxon>
        <taxon>Hypocreomycetidae</taxon>
        <taxon>Hypocreales</taxon>
        <taxon>Clavicipitaceae</taxon>
        <taxon>Ustilaginoidea</taxon>
    </lineage>
</organism>
<feature type="domain" description="Glutamine amidotransferase" evidence="1">
    <location>
        <begin position="100"/>
        <end position="219"/>
    </location>
</feature>
<evidence type="ECO:0000313" key="3">
    <source>
        <dbReference type="EMBL" id="QUC16756.1"/>
    </source>
</evidence>
<dbReference type="OrthoDB" id="92161at2759"/>
<evidence type="ECO:0000259" key="1">
    <source>
        <dbReference type="Pfam" id="PF00117"/>
    </source>
</evidence>
<dbReference type="STRING" id="1159556.A0A063BRV8"/>
<keyword evidence="4" id="KW-1185">Reference proteome</keyword>
<dbReference type="GO" id="GO:0005829">
    <property type="term" value="C:cytosol"/>
    <property type="evidence" value="ECO:0007669"/>
    <property type="project" value="TreeGrafter"/>
</dbReference>
<dbReference type="PANTHER" id="PTHR42695">
    <property type="entry name" value="GLUTAMINE AMIDOTRANSFERASE YLR126C-RELATED"/>
    <property type="match status" value="1"/>
</dbReference>
<proteinExistence type="predicted"/>
<evidence type="ECO:0000313" key="4">
    <source>
        <dbReference type="Proteomes" id="UP000027002"/>
    </source>
</evidence>
<dbReference type="PANTHER" id="PTHR42695:SF5">
    <property type="entry name" value="GLUTAMINE AMIDOTRANSFERASE YLR126C-RELATED"/>
    <property type="match status" value="1"/>
</dbReference>
<dbReference type="InterPro" id="IPR029062">
    <property type="entry name" value="Class_I_gatase-like"/>
</dbReference>
<dbReference type="EMBL" id="CP072753">
    <property type="protein sequence ID" value="QUC16756.1"/>
    <property type="molecule type" value="Genomic_DNA"/>
</dbReference>
<protein>
    <recommendedName>
        <fullName evidence="1">Glutamine amidotransferase domain-containing protein</fullName>
    </recommendedName>
</protein>
<evidence type="ECO:0000313" key="2">
    <source>
        <dbReference type="EMBL" id="GAO17959.1"/>
    </source>
</evidence>
<gene>
    <name evidence="3" type="ORF">UV8b_00997</name>
    <name evidence="2" type="ORF">UVI_02056300</name>
</gene>
<dbReference type="InterPro" id="IPR044992">
    <property type="entry name" value="ChyE-like"/>
</dbReference>